<accession>A0A4Y7ITJ2</accession>
<gene>
    <name evidence="1" type="ORF">C5167_020620</name>
</gene>
<dbReference type="Proteomes" id="UP000316621">
    <property type="component" value="Chromosome 2"/>
</dbReference>
<keyword evidence="2" id="KW-1185">Reference proteome</keyword>
<evidence type="ECO:0000313" key="2">
    <source>
        <dbReference type="Proteomes" id="UP000316621"/>
    </source>
</evidence>
<reference evidence="1 2" key="1">
    <citation type="journal article" date="2018" name="Science">
        <title>The opium poppy genome and morphinan production.</title>
        <authorList>
            <person name="Guo L."/>
            <person name="Winzer T."/>
            <person name="Yang X."/>
            <person name="Li Y."/>
            <person name="Ning Z."/>
            <person name="He Z."/>
            <person name="Teodor R."/>
            <person name="Lu Y."/>
            <person name="Bowser T.A."/>
            <person name="Graham I.A."/>
            <person name="Ye K."/>
        </authorList>
    </citation>
    <scope>NUCLEOTIDE SEQUENCE [LARGE SCALE GENOMIC DNA]</scope>
    <source>
        <strain evidence="2">cv. HN1</strain>
        <tissue evidence="1">Leaves</tissue>
    </source>
</reference>
<dbReference type="AlphaFoldDB" id="A0A4Y7ITJ2"/>
<dbReference type="Gramene" id="RZC52194">
    <property type="protein sequence ID" value="RZC52194"/>
    <property type="gene ID" value="C5167_020620"/>
</dbReference>
<sequence>MKPPIGVAGLAQYDFDLPVTGLCLCTQPPMVMVVAITKEDARIDETNKFWLRRIILAYVEDISMKTEE</sequence>
<evidence type="ECO:0000313" key="1">
    <source>
        <dbReference type="EMBL" id="RZC52194.1"/>
    </source>
</evidence>
<proteinExistence type="predicted"/>
<dbReference type="EMBL" id="CM010716">
    <property type="protein sequence ID" value="RZC52194.1"/>
    <property type="molecule type" value="Genomic_DNA"/>
</dbReference>
<organism evidence="1 2">
    <name type="scientific">Papaver somniferum</name>
    <name type="common">Opium poppy</name>
    <dbReference type="NCBI Taxonomy" id="3469"/>
    <lineage>
        <taxon>Eukaryota</taxon>
        <taxon>Viridiplantae</taxon>
        <taxon>Streptophyta</taxon>
        <taxon>Embryophyta</taxon>
        <taxon>Tracheophyta</taxon>
        <taxon>Spermatophyta</taxon>
        <taxon>Magnoliopsida</taxon>
        <taxon>Ranunculales</taxon>
        <taxon>Papaveraceae</taxon>
        <taxon>Papaveroideae</taxon>
        <taxon>Papaver</taxon>
    </lineage>
</organism>
<protein>
    <submittedName>
        <fullName evidence="1">Uncharacterized protein</fullName>
    </submittedName>
</protein>
<name>A0A4Y7ITJ2_PAPSO</name>